<proteinExistence type="predicted"/>
<dbReference type="AlphaFoldDB" id="A0A9Q8V890"/>
<dbReference type="Proteomes" id="UP000829364">
    <property type="component" value="Chromosome 2"/>
</dbReference>
<sequence>MDELDRVAARHFRDTRAATTSVSGRGLALLYALVSRLAGPPLRQAVLVVDLDGRFDATRLTCAEDDMRHVYVQRPARSGSAATGPGMERHLRAVIADAGAFMLYDDAAWASRWRQWWGTLVVGGGGGGGGGYGTGYGGPGAAGDVVTGWRGWLRVDREEVPAFALGMSADEALAQRRARQDAVDAAGWAASSPWGGFVFHE</sequence>
<dbReference type="OrthoDB" id="3596146at2759"/>
<reference evidence="1" key="1">
    <citation type="submission" date="2021-11" db="EMBL/GenBank/DDBJ databases">
        <title>Purpureocillium_takamizusanense_genome.</title>
        <authorList>
            <person name="Nguyen N.-H."/>
        </authorList>
    </citation>
    <scope>NUCLEOTIDE SEQUENCE</scope>
    <source>
        <strain evidence="1">PT3</strain>
    </source>
</reference>
<dbReference type="EMBL" id="CP086355">
    <property type="protein sequence ID" value="UNI15634.1"/>
    <property type="molecule type" value="Genomic_DNA"/>
</dbReference>
<name>A0A9Q8V890_9HYPO</name>
<evidence type="ECO:0000313" key="2">
    <source>
        <dbReference type="Proteomes" id="UP000829364"/>
    </source>
</evidence>
<evidence type="ECO:0000313" key="1">
    <source>
        <dbReference type="EMBL" id="UNI15634.1"/>
    </source>
</evidence>
<dbReference type="GeneID" id="72064110"/>
<protein>
    <submittedName>
        <fullName evidence="1">Uncharacterized protein</fullName>
    </submittedName>
</protein>
<accession>A0A9Q8V890</accession>
<dbReference type="KEGG" id="ptkz:JDV02_002149"/>
<dbReference type="RefSeq" id="XP_047839115.1">
    <property type="nucleotide sequence ID" value="XM_047983145.1"/>
</dbReference>
<organism evidence="1 2">
    <name type="scientific">Purpureocillium takamizusanense</name>
    <dbReference type="NCBI Taxonomy" id="2060973"/>
    <lineage>
        <taxon>Eukaryota</taxon>
        <taxon>Fungi</taxon>
        <taxon>Dikarya</taxon>
        <taxon>Ascomycota</taxon>
        <taxon>Pezizomycotina</taxon>
        <taxon>Sordariomycetes</taxon>
        <taxon>Hypocreomycetidae</taxon>
        <taxon>Hypocreales</taxon>
        <taxon>Ophiocordycipitaceae</taxon>
        <taxon>Purpureocillium</taxon>
    </lineage>
</organism>
<gene>
    <name evidence="1" type="ORF">JDV02_002149</name>
</gene>
<keyword evidence="2" id="KW-1185">Reference proteome</keyword>